<evidence type="ECO:0000313" key="2">
    <source>
        <dbReference type="EMBL" id="SOD62892.1"/>
    </source>
</evidence>
<reference evidence="2 3" key="1">
    <citation type="submission" date="2017-09" db="EMBL/GenBank/DDBJ databases">
        <authorList>
            <person name="Ehlers B."/>
            <person name="Leendertz F.H."/>
        </authorList>
    </citation>
    <scope>NUCLEOTIDE SEQUENCE [LARGE SCALE GENOMIC DNA]</scope>
    <source>
        <strain evidence="2 3">CGMCC 4.7095</strain>
    </source>
</reference>
<dbReference type="SUPFAM" id="SSF53850">
    <property type="entry name" value="Periplasmic binding protein-like II"/>
    <property type="match status" value="1"/>
</dbReference>
<evidence type="ECO:0000313" key="3">
    <source>
        <dbReference type="Proteomes" id="UP000219072"/>
    </source>
</evidence>
<dbReference type="EMBL" id="OCNE01000008">
    <property type="protein sequence ID" value="SOD62892.1"/>
    <property type="molecule type" value="Genomic_DNA"/>
</dbReference>
<dbReference type="RefSeq" id="WP_170970544.1">
    <property type="nucleotide sequence ID" value="NZ_OCNE01000008.1"/>
</dbReference>
<feature type="region of interest" description="Disordered" evidence="1">
    <location>
        <begin position="209"/>
        <end position="241"/>
    </location>
</feature>
<proteinExistence type="predicted"/>
<protein>
    <submittedName>
        <fullName evidence="2">Uncharacterized protein</fullName>
    </submittedName>
</protein>
<gene>
    <name evidence="2" type="ORF">SAMN06297387_10855</name>
</gene>
<sequence>MARIASGDTTWVAVPFFLMRNFRHRCFFVRESDERASFQDLVGGRIGTDNWMASGDTWSRAAIREQGIGTDRFTWVCGPVEGVAEDRPQGNLPPNASMAPPGRGLRDMLLDGELDALMVPDPPRGFLEPDSPFRRLFRDFRSVEEAYYDRTGIWPGLHLAVVRRTVAEEHPGGTLTVTASRSVASAFGVGHGVHRETWTRIRPVDQLPRPHRRTTRLEPLRQQRLKPGPPRVRQITMPHEA</sequence>
<dbReference type="Proteomes" id="UP000219072">
    <property type="component" value="Unassembled WGS sequence"/>
</dbReference>
<name>A0A286DW57_9ACTN</name>
<accession>A0A286DW57</accession>
<evidence type="ECO:0000256" key="1">
    <source>
        <dbReference type="SAM" id="MobiDB-lite"/>
    </source>
</evidence>
<keyword evidence="3" id="KW-1185">Reference proteome</keyword>
<organism evidence="2 3">
    <name type="scientific">Streptomyces zhaozhouensis</name>
    <dbReference type="NCBI Taxonomy" id="1300267"/>
    <lineage>
        <taxon>Bacteria</taxon>
        <taxon>Bacillati</taxon>
        <taxon>Actinomycetota</taxon>
        <taxon>Actinomycetes</taxon>
        <taxon>Kitasatosporales</taxon>
        <taxon>Streptomycetaceae</taxon>
        <taxon>Streptomyces</taxon>
    </lineage>
</organism>
<dbReference type="AlphaFoldDB" id="A0A286DW57"/>